<evidence type="ECO:0000256" key="1">
    <source>
        <dbReference type="ARBA" id="ARBA00002606"/>
    </source>
</evidence>
<dbReference type="SUPFAM" id="SSF50486">
    <property type="entry name" value="FMT C-terminal domain-like"/>
    <property type="match status" value="1"/>
</dbReference>
<dbReference type="SUPFAM" id="SSF53328">
    <property type="entry name" value="Formyltransferase"/>
    <property type="match status" value="1"/>
</dbReference>
<dbReference type="Pfam" id="PF02911">
    <property type="entry name" value="Formyl_trans_C"/>
    <property type="match status" value="1"/>
</dbReference>
<sequence>MQKKIGLCVHKMQGGSLDSGDIIVREYLPININTKVTECWEWITQRASPMFLEALRLLEQDKDYVLQKQSTNPKDILRCYPRKPEDGRIDWSASNESILRLINASNYPYAGAFCFYKDKKLIIWEAELYSDNEHYLTQNGQVCLWNDLGVVVICGQGKIRIKEIEYECGGGRIKAHTLLHSIRDRLC</sequence>
<reference evidence="6 7" key="1">
    <citation type="journal article" date="2014" name="Genome Announc.">
        <title>Draft genome sequences of eight enterohepatic helicobacter species isolated from both laboratory and wild rodents.</title>
        <authorList>
            <person name="Sheh A."/>
            <person name="Shen Z."/>
            <person name="Fox J.G."/>
        </authorList>
    </citation>
    <scope>NUCLEOTIDE SEQUENCE [LARGE SCALE GENOMIC DNA]</scope>
    <source>
        <strain evidence="6 7">MIT-03-7007</strain>
    </source>
</reference>
<gene>
    <name evidence="6" type="ORF">LS72_003675</name>
</gene>
<evidence type="ECO:0000256" key="4">
    <source>
        <dbReference type="ARBA" id="ARBA00048558"/>
    </source>
</evidence>
<dbReference type="EMBL" id="JRPC02000007">
    <property type="protein sequence ID" value="TLE16367.1"/>
    <property type="molecule type" value="Genomic_DNA"/>
</dbReference>
<evidence type="ECO:0000256" key="2">
    <source>
        <dbReference type="ARBA" id="ARBA00012261"/>
    </source>
</evidence>
<dbReference type="InterPro" id="IPR011034">
    <property type="entry name" value="Formyl_transferase-like_C_sf"/>
</dbReference>
<comment type="function">
    <text evidence="1">Attaches a formyl group to the free amino group of methionyl-tRNA(fMet). The formyl group appears to play a dual role in the initiator identity of N-formylmethionyl-tRNA by promoting its recognition by IF2 and preventing the misappropriation of this tRNA by the elongation apparatus.</text>
</comment>
<dbReference type="GO" id="GO:0004479">
    <property type="term" value="F:methionyl-tRNA formyltransferase activity"/>
    <property type="evidence" value="ECO:0007669"/>
    <property type="project" value="UniProtKB-EC"/>
</dbReference>
<dbReference type="InterPro" id="IPR005793">
    <property type="entry name" value="Formyl_trans_C"/>
</dbReference>
<dbReference type="CDD" id="cd08702">
    <property type="entry name" value="Arna_FMT_C"/>
    <property type="match status" value="1"/>
</dbReference>
<comment type="catalytic activity">
    <reaction evidence="4">
        <text>L-methionyl-tRNA(fMet) + (6R)-10-formyltetrahydrofolate = N-formyl-L-methionyl-tRNA(fMet) + (6S)-5,6,7,8-tetrahydrofolate + H(+)</text>
        <dbReference type="Rhea" id="RHEA:24380"/>
        <dbReference type="Rhea" id="RHEA-COMP:9952"/>
        <dbReference type="Rhea" id="RHEA-COMP:9953"/>
        <dbReference type="ChEBI" id="CHEBI:15378"/>
        <dbReference type="ChEBI" id="CHEBI:57453"/>
        <dbReference type="ChEBI" id="CHEBI:78530"/>
        <dbReference type="ChEBI" id="CHEBI:78844"/>
        <dbReference type="ChEBI" id="CHEBI:195366"/>
        <dbReference type="EC" id="2.1.2.9"/>
    </reaction>
</comment>
<dbReference type="Proteomes" id="UP000029920">
    <property type="component" value="Unassembled WGS sequence"/>
</dbReference>
<dbReference type="AlphaFoldDB" id="A0A4U8UEU7"/>
<organism evidence="6 7">
    <name type="scientific">Helicobacter apodemus</name>
    <dbReference type="NCBI Taxonomy" id="135569"/>
    <lineage>
        <taxon>Bacteria</taxon>
        <taxon>Pseudomonadati</taxon>
        <taxon>Campylobacterota</taxon>
        <taxon>Epsilonproteobacteria</taxon>
        <taxon>Campylobacterales</taxon>
        <taxon>Helicobacteraceae</taxon>
        <taxon>Helicobacter</taxon>
    </lineage>
</organism>
<feature type="domain" description="Formyl transferase C-terminal" evidence="5">
    <location>
        <begin position="83"/>
        <end position="168"/>
    </location>
</feature>
<comment type="caution">
    <text evidence="6">The sequence shown here is derived from an EMBL/GenBank/DDBJ whole genome shotgun (WGS) entry which is preliminary data.</text>
</comment>
<dbReference type="EC" id="2.1.2.9" evidence="2"/>
<name>A0A4U8UEU7_9HELI</name>
<dbReference type="InterPro" id="IPR036477">
    <property type="entry name" value="Formyl_transf_N_sf"/>
</dbReference>
<accession>A0A4U8UEU7</accession>
<proteinExistence type="predicted"/>
<evidence type="ECO:0000313" key="7">
    <source>
        <dbReference type="Proteomes" id="UP000029920"/>
    </source>
</evidence>
<protein>
    <recommendedName>
        <fullName evidence="3">Methionyl-tRNA formyltransferase</fullName>
        <ecNumber evidence="2">2.1.2.9</ecNumber>
    </recommendedName>
</protein>
<evidence type="ECO:0000259" key="5">
    <source>
        <dbReference type="Pfam" id="PF02911"/>
    </source>
</evidence>
<dbReference type="RefSeq" id="WP_084590213.1">
    <property type="nucleotide sequence ID" value="NZ_JRPC02000007.1"/>
</dbReference>
<evidence type="ECO:0000256" key="3">
    <source>
        <dbReference type="ARBA" id="ARBA00016014"/>
    </source>
</evidence>
<dbReference type="Gene3D" id="3.10.25.10">
    <property type="entry name" value="Formyl transferase, C-terminal domain"/>
    <property type="match status" value="1"/>
</dbReference>
<dbReference type="InterPro" id="IPR037022">
    <property type="entry name" value="Formyl_trans_C_sf"/>
</dbReference>
<dbReference type="Gene3D" id="3.40.50.170">
    <property type="entry name" value="Formyl transferase, N-terminal domain"/>
    <property type="match status" value="1"/>
</dbReference>
<keyword evidence="7" id="KW-1185">Reference proteome</keyword>
<evidence type="ECO:0000313" key="6">
    <source>
        <dbReference type="EMBL" id="TLE16367.1"/>
    </source>
</evidence>